<reference evidence="10" key="1">
    <citation type="journal article" date="2023" name="Mol. Phylogenet. Evol.">
        <title>Genome-scale phylogeny and comparative genomics of the fungal order Sordariales.</title>
        <authorList>
            <person name="Hensen N."/>
            <person name="Bonometti L."/>
            <person name="Westerberg I."/>
            <person name="Brannstrom I.O."/>
            <person name="Guillou S."/>
            <person name="Cros-Aarteil S."/>
            <person name="Calhoun S."/>
            <person name="Haridas S."/>
            <person name="Kuo A."/>
            <person name="Mondo S."/>
            <person name="Pangilinan J."/>
            <person name="Riley R."/>
            <person name="LaButti K."/>
            <person name="Andreopoulos B."/>
            <person name="Lipzen A."/>
            <person name="Chen C."/>
            <person name="Yan M."/>
            <person name="Daum C."/>
            <person name="Ng V."/>
            <person name="Clum A."/>
            <person name="Steindorff A."/>
            <person name="Ohm R.A."/>
            <person name="Martin F."/>
            <person name="Silar P."/>
            <person name="Natvig D.O."/>
            <person name="Lalanne C."/>
            <person name="Gautier V."/>
            <person name="Ament-Velasquez S.L."/>
            <person name="Kruys A."/>
            <person name="Hutchinson M.I."/>
            <person name="Powell A.J."/>
            <person name="Barry K."/>
            <person name="Miller A.N."/>
            <person name="Grigoriev I.V."/>
            <person name="Debuchy R."/>
            <person name="Gladieux P."/>
            <person name="Hiltunen Thoren M."/>
            <person name="Johannesson H."/>
        </authorList>
    </citation>
    <scope>NUCLEOTIDE SEQUENCE [LARGE SCALE GENOMIC DNA]</scope>
    <source>
        <strain evidence="10">CBS 340.73</strain>
    </source>
</reference>
<proteinExistence type="inferred from homology"/>
<evidence type="ECO:0000256" key="2">
    <source>
        <dbReference type="ARBA" id="ARBA00006653"/>
    </source>
</evidence>
<keyword evidence="7" id="KW-0472">Membrane</keyword>
<accession>A0AAN6NFK6</accession>
<feature type="compositionally biased region" description="Basic and acidic residues" evidence="8">
    <location>
        <begin position="561"/>
        <end position="585"/>
    </location>
</feature>
<evidence type="ECO:0000256" key="8">
    <source>
        <dbReference type="SAM" id="MobiDB-lite"/>
    </source>
</evidence>
<keyword evidence="4" id="KW-0813">Transport</keyword>
<protein>
    <recommendedName>
        <fullName evidence="3">Conserved oligomeric Golgi complex subunit 1</fullName>
    </recommendedName>
</protein>
<dbReference type="GO" id="GO:0000139">
    <property type="term" value="C:Golgi membrane"/>
    <property type="evidence" value="ECO:0007669"/>
    <property type="project" value="UniProtKB-SubCell"/>
</dbReference>
<dbReference type="GO" id="GO:0006891">
    <property type="term" value="P:intra-Golgi vesicle-mediated transport"/>
    <property type="evidence" value="ECO:0007669"/>
    <property type="project" value="InterPro"/>
</dbReference>
<evidence type="ECO:0000256" key="5">
    <source>
        <dbReference type="ARBA" id="ARBA00022927"/>
    </source>
</evidence>
<dbReference type="Proteomes" id="UP001303473">
    <property type="component" value="Unassembled WGS sequence"/>
</dbReference>
<evidence type="ECO:0000256" key="6">
    <source>
        <dbReference type="ARBA" id="ARBA00023034"/>
    </source>
</evidence>
<evidence type="ECO:0000256" key="1">
    <source>
        <dbReference type="ARBA" id="ARBA00004395"/>
    </source>
</evidence>
<dbReference type="GO" id="GO:0017119">
    <property type="term" value="C:Golgi transport complex"/>
    <property type="evidence" value="ECO:0007669"/>
    <property type="project" value="InterPro"/>
</dbReference>
<feature type="region of interest" description="Disordered" evidence="8">
    <location>
        <begin position="561"/>
        <end position="590"/>
    </location>
</feature>
<sequence>MRGDRLIVAAEIWVLGRLLSQNLTKSGNSAGEGAKKNLQTLHSKLMRAINRVLKHVPQPGKEDKEGSRGVLTTAFSAYSLATSSGARDVLRHFLRVRGEAMASALEQQEGQKKKKKKGDVLRCMELYTRTLVDVQAIVPHKLTEALLGLKKGRLLADESLRAIEGLRLDMYERWCGDGIQYYTPFIRHDDLDGPQAREMLASWAKQGGQVLLQGLQKTLEGMTDFESIVEMRTRVLGLWIAEGGKARGIDPSIVLNKIRETVNGHMLKVLEQKVNKLRLVGSEVAAALDTWREGTAESLWDVDSVDMDLGNGASQFTKDVVARLYGRNDAVSKAVNCYTSWYHVMGDVGRVVEGLRRQRWDNDADDMVEDEETIEERQAMLGREDPQMLHDHLKVTLTKAFKNLDDHVSLLWKKQEKGEKRGQVAMYLLRLLRDVRARLPAVDGAVEGATMEVRFPPAFGLGVVPSLHEVLASTVVATPLGEFGTSYLARKTVVGRSLWEGTEGEELPTSPSPGILRFLRNLSKSMGDAGGDLWSPTAVAVLKQHVSSQVSSSWKDALAKRLEPPEKEVDGEKEGTEEASQKEEDTSTDDQQLQDLLVQWLFDMHYLSCFLSPIGDDFKGLEEAVTQKITRTLVPKEQLVKASKEYAKRTSLLFGLL</sequence>
<dbReference type="InterPro" id="IPR033370">
    <property type="entry name" value="COG1"/>
</dbReference>
<evidence type="ECO:0000256" key="3">
    <source>
        <dbReference type="ARBA" id="ARBA00020978"/>
    </source>
</evidence>
<name>A0AAN6NFK6_9PEZI</name>
<keyword evidence="6" id="KW-0333">Golgi apparatus</keyword>
<feature type="non-terminal residue" evidence="9">
    <location>
        <position position="657"/>
    </location>
</feature>
<dbReference type="PANTHER" id="PTHR31658">
    <property type="entry name" value="CONSERVED OLIGOMERIC GOLGI COMPLEX SUBUNIT 1"/>
    <property type="match status" value="1"/>
</dbReference>
<evidence type="ECO:0000256" key="4">
    <source>
        <dbReference type="ARBA" id="ARBA00022448"/>
    </source>
</evidence>
<evidence type="ECO:0000313" key="9">
    <source>
        <dbReference type="EMBL" id="KAK3944580.1"/>
    </source>
</evidence>
<evidence type="ECO:0000313" key="10">
    <source>
        <dbReference type="Proteomes" id="UP001303473"/>
    </source>
</evidence>
<dbReference type="GO" id="GO:0015031">
    <property type="term" value="P:protein transport"/>
    <property type="evidence" value="ECO:0007669"/>
    <property type="project" value="UniProtKB-KW"/>
</dbReference>
<organism evidence="9 10">
    <name type="scientific">Diplogelasinospora grovesii</name>
    <dbReference type="NCBI Taxonomy" id="303347"/>
    <lineage>
        <taxon>Eukaryota</taxon>
        <taxon>Fungi</taxon>
        <taxon>Dikarya</taxon>
        <taxon>Ascomycota</taxon>
        <taxon>Pezizomycotina</taxon>
        <taxon>Sordariomycetes</taxon>
        <taxon>Sordariomycetidae</taxon>
        <taxon>Sordariales</taxon>
        <taxon>Diplogelasinosporaceae</taxon>
        <taxon>Diplogelasinospora</taxon>
    </lineage>
</organism>
<dbReference type="AlphaFoldDB" id="A0AAN6NFK6"/>
<dbReference type="EMBL" id="MU853758">
    <property type="protein sequence ID" value="KAK3944580.1"/>
    <property type="molecule type" value="Genomic_DNA"/>
</dbReference>
<comment type="similarity">
    <text evidence="2">Belongs to the COG1 family.</text>
</comment>
<gene>
    <name evidence="9" type="ORF">QBC46DRAFT_373747</name>
</gene>
<comment type="caution">
    <text evidence="9">The sequence shown here is derived from an EMBL/GenBank/DDBJ whole genome shotgun (WGS) entry which is preliminary data.</text>
</comment>
<keyword evidence="5" id="KW-0653">Protein transport</keyword>
<comment type="subcellular location">
    <subcellularLocation>
        <location evidence="1">Golgi apparatus membrane</location>
        <topology evidence="1">Peripheral membrane protein</topology>
    </subcellularLocation>
</comment>
<evidence type="ECO:0000256" key="7">
    <source>
        <dbReference type="ARBA" id="ARBA00023136"/>
    </source>
</evidence>
<keyword evidence="10" id="KW-1185">Reference proteome</keyword>
<dbReference type="PANTHER" id="PTHR31658:SF0">
    <property type="entry name" value="CONSERVED OLIGOMERIC GOLGI COMPLEX SUBUNIT 1"/>
    <property type="match status" value="1"/>
</dbReference>